<dbReference type="SUPFAM" id="SSF47384">
    <property type="entry name" value="Homodimeric domain of signal transducing histidine kinase"/>
    <property type="match status" value="1"/>
</dbReference>
<keyword evidence="7 12" id="KW-0418">Kinase</keyword>
<feature type="transmembrane region" description="Helical" evidence="10">
    <location>
        <begin position="122"/>
        <end position="145"/>
    </location>
</feature>
<dbReference type="AlphaFoldDB" id="A0A6S6SI60"/>
<feature type="domain" description="Histidine kinase" evidence="11">
    <location>
        <begin position="161"/>
        <end position="350"/>
    </location>
</feature>
<dbReference type="PANTHER" id="PTHR45528">
    <property type="entry name" value="SENSOR HISTIDINE KINASE CPXA"/>
    <property type="match status" value="1"/>
</dbReference>
<dbReference type="CDD" id="cd00082">
    <property type="entry name" value="HisKA"/>
    <property type="match status" value="1"/>
</dbReference>
<dbReference type="EC" id="2.7.13.3" evidence="3"/>
<dbReference type="InterPro" id="IPR003594">
    <property type="entry name" value="HATPase_dom"/>
</dbReference>
<dbReference type="Gene3D" id="3.30.565.10">
    <property type="entry name" value="Histidine kinase-like ATPase, C-terminal domain"/>
    <property type="match status" value="1"/>
</dbReference>
<keyword evidence="5" id="KW-0808">Transferase</keyword>
<dbReference type="PROSITE" id="PS50109">
    <property type="entry name" value="HIS_KIN"/>
    <property type="match status" value="1"/>
</dbReference>
<evidence type="ECO:0000256" key="6">
    <source>
        <dbReference type="ARBA" id="ARBA00022692"/>
    </source>
</evidence>
<evidence type="ECO:0000256" key="7">
    <source>
        <dbReference type="ARBA" id="ARBA00022777"/>
    </source>
</evidence>
<dbReference type="GO" id="GO:0016020">
    <property type="term" value="C:membrane"/>
    <property type="evidence" value="ECO:0007669"/>
    <property type="project" value="UniProtKB-SubCell"/>
</dbReference>
<sequence length="350" mass="41438">MCEESDIKLFERESLLKAFTLFFVVIELFLAFIFYNYYRLEEEHLSEELFLEMKNHSFFFDDARFEMDIVNKTKEQQLYELYFNAEYLYILVPFPKDNNNVLQIMYPNASHQIRLKQIQQTLFWQFFLLSSMAIFISFIFGLYALSPLRTALELLEEFIKDIIHDLNTPISSILINLKMMDKNEEVESISQSVKTISMLHKNLDVYLKDSSFDKEHFFIKELIEEQVNFFAPLYDYLKWEVNVPNTLIYSNQNALNRILYNLLNNACKYNTSNGFIKINMQNNRLSISNSSYGIQNPSKVFNRFYKEGERGLGIGLHIVEKLCNALEIKKTLEVTNNIFSIHLTLEVTLK</sequence>
<evidence type="ECO:0000256" key="1">
    <source>
        <dbReference type="ARBA" id="ARBA00000085"/>
    </source>
</evidence>
<organism evidence="12">
    <name type="scientific">uncultured Sulfurovum sp</name>
    <dbReference type="NCBI Taxonomy" id="269237"/>
    <lineage>
        <taxon>Bacteria</taxon>
        <taxon>Pseudomonadati</taxon>
        <taxon>Campylobacterota</taxon>
        <taxon>Epsilonproteobacteria</taxon>
        <taxon>Campylobacterales</taxon>
        <taxon>Sulfurovaceae</taxon>
        <taxon>Sulfurovum</taxon>
        <taxon>environmental samples</taxon>
    </lineage>
</organism>
<reference evidence="12" key="1">
    <citation type="submission" date="2020-01" db="EMBL/GenBank/DDBJ databases">
        <authorList>
            <person name="Meier V. D."/>
            <person name="Meier V D."/>
        </authorList>
    </citation>
    <scope>NUCLEOTIDE SEQUENCE</scope>
    <source>
        <strain evidence="12">HLG_WM_MAG_04</strain>
    </source>
</reference>
<dbReference type="InterPro" id="IPR005467">
    <property type="entry name" value="His_kinase_dom"/>
</dbReference>
<evidence type="ECO:0000256" key="3">
    <source>
        <dbReference type="ARBA" id="ARBA00012438"/>
    </source>
</evidence>
<evidence type="ECO:0000256" key="8">
    <source>
        <dbReference type="ARBA" id="ARBA00022989"/>
    </source>
</evidence>
<dbReference type="EMBL" id="CACVAX010000006">
    <property type="protein sequence ID" value="CAA6803042.1"/>
    <property type="molecule type" value="Genomic_DNA"/>
</dbReference>
<feature type="transmembrane region" description="Helical" evidence="10">
    <location>
        <begin position="18"/>
        <end position="38"/>
    </location>
</feature>
<proteinExistence type="predicted"/>
<dbReference type="Gene3D" id="1.10.287.130">
    <property type="match status" value="1"/>
</dbReference>
<evidence type="ECO:0000256" key="5">
    <source>
        <dbReference type="ARBA" id="ARBA00022679"/>
    </source>
</evidence>
<evidence type="ECO:0000259" key="11">
    <source>
        <dbReference type="PROSITE" id="PS50109"/>
    </source>
</evidence>
<dbReference type="SMART" id="SM00387">
    <property type="entry name" value="HATPase_c"/>
    <property type="match status" value="1"/>
</dbReference>
<comment type="subcellular location">
    <subcellularLocation>
        <location evidence="2">Membrane</location>
        <topology evidence="2">Multi-pass membrane protein</topology>
    </subcellularLocation>
</comment>
<evidence type="ECO:0000256" key="4">
    <source>
        <dbReference type="ARBA" id="ARBA00022553"/>
    </source>
</evidence>
<dbReference type="Pfam" id="PF02518">
    <property type="entry name" value="HATPase_c"/>
    <property type="match status" value="1"/>
</dbReference>
<dbReference type="SUPFAM" id="SSF55874">
    <property type="entry name" value="ATPase domain of HSP90 chaperone/DNA topoisomerase II/histidine kinase"/>
    <property type="match status" value="1"/>
</dbReference>
<comment type="catalytic activity">
    <reaction evidence="1">
        <text>ATP + protein L-histidine = ADP + protein N-phospho-L-histidine.</text>
        <dbReference type="EC" id="2.7.13.3"/>
    </reaction>
</comment>
<keyword evidence="8 10" id="KW-1133">Transmembrane helix</keyword>
<name>A0A6S6SI60_9BACT</name>
<evidence type="ECO:0000256" key="9">
    <source>
        <dbReference type="ARBA" id="ARBA00023136"/>
    </source>
</evidence>
<evidence type="ECO:0000256" key="2">
    <source>
        <dbReference type="ARBA" id="ARBA00004141"/>
    </source>
</evidence>
<protein>
    <recommendedName>
        <fullName evidence="3">histidine kinase</fullName>
        <ecNumber evidence="3">2.7.13.3</ecNumber>
    </recommendedName>
</protein>
<dbReference type="InterPro" id="IPR036890">
    <property type="entry name" value="HATPase_C_sf"/>
</dbReference>
<dbReference type="InterPro" id="IPR036097">
    <property type="entry name" value="HisK_dim/P_sf"/>
</dbReference>
<evidence type="ECO:0000256" key="10">
    <source>
        <dbReference type="SAM" id="Phobius"/>
    </source>
</evidence>
<evidence type="ECO:0000313" key="12">
    <source>
        <dbReference type="EMBL" id="CAA6803042.1"/>
    </source>
</evidence>
<accession>A0A6S6SI60</accession>
<keyword evidence="4" id="KW-0597">Phosphoprotein</keyword>
<dbReference type="InterPro" id="IPR050398">
    <property type="entry name" value="HssS/ArlS-like"/>
</dbReference>
<keyword evidence="6 10" id="KW-0812">Transmembrane</keyword>
<dbReference type="InterPro" id="IPR003661">
    <property type="entry name" value="HisK_dim/P_dom"/>
</dbReference>
<dbReference type="PANTHER" id="PTHR45528:SF9">
    <property type="entry name" value="SENSOR HISTIDINE KINASE YBDK"/>
    <property type="match status" value="1"/>
</dbReference>
<keyword evidence="9 10" id="KW-0472">Membrane</keyword>
<gene>
    <name evidence="12" type="ORF">HELGO_WM2200</name>
</gene>
<dbReference type="GO" id="GO:0000155">
    <property type="term" value="F:phosphorelay sensor kinase activity"/>
    <property type="evidence" value="ECO:0007669"/>
    <property type="project" value="InterPro"/>
</dbReference>